<feature type="domain" description="GHMP kinase C-terminal" evidence="5">
    <location>
        <begin position="219"/>
        <end position="298"/>
    </location>
</feature>
<protein>
    <recommendedName>
        <fullName evidence="8">GHMP kinase</fullName>
    </recommendedName>
</protein>
<evidence type="ECO:0000313" key="7">
    <source>
        <dbReference type="Proteomes" id="UP000033865"/>
    </source>
</evidence>
<dbReference type="InterPro" id="IPR013750">
    <property type="entry name" value="GHMP_kinase_C_dom"/>
</dbReference>
<organism evidence="6 7">
    <name type="scientific">Candidatus Uhrbacteria bacterium GW2011_GWC2_53_7</name>
    <dbReference type="NCBI Taxonomy" id="1618986"/>
    <lineage>
        <taxon>Bacteria</taxon>
        <taxon>Candidatus Uhriibacteriota</taxon>
    </lineage>
</organism>
<dbReference type="SUPFAM" id="SSF54211">
    <property type="entry name" value="Ribosomal protein S5 domain 2-like"/>
    <property type="match status" value="1"/>
</dbReference>
<sequence length="325" mass="36481">MIIRSRCPLRISFAGGGTDIAPYCYERGGAVVAATINKYSYASLETRQDKEIHIESVDFLKNLQFRNINEINYDNELDVLKAVIKHLNTSGRGANIWMRSDVPPRSGLGASAAAFAAMIGLFNHMRAEKSMTQYEIAELAYKLEREELKIGGGFQDQYATVFGGINFIEFGNGWVRVNPLRMRKDHVLELEKHQKKGYRENKSVSDALDKTKEITQEVRYALARGDFLRFGDLLHEAWEAKKKHSSLVADKYINDIYDLAIKNGALGGKISGAGAGGFMFFYCEPNKEHRVINALKAAGMTPVSFTFDFEGLQTWEPNNIVKGVF</sequence>
<evidence type="ECO:0000256" key="1">
    <source>
        <dbReference type="ARBA" id="ARBA00022741"/>
    </source>
</evidence>
<dbReference type="EMBL" id="LCRN01000054">
    <property type="protein sequence ID" value="KKW35003.1"/>
    <property type="molecule type" value="Genomic_DNA"/>
</dbReference>
<dbReference type="Pfam" id="PF00288">
    <property type="entry name" value="GHMP_kinases_N"/>
    <property type="match status" value="1"/>
</dbReference>
<reference evidence="6 7" key="1">
    <citation type="journal article" date="2015" name="Nature">
        <title>rRNA introns, odd ribosomes, and small enigmatic genomes across a large radiation of phyla.</title>
        <authorList>
            <person name="Brown C.T."/>
            <person name="Hug L.A."/>
            <person name="Thomas B.C."/>
            <person name="Sharon I."/>
            <person name="Castelle C.J."/>
            <person name="Singh A."/>
            <person name="Wilkins M.J."/>
            <person name="Williams K.H."/>
            <person name="Banfield J.F."/>
        </authorList>
    </citation>
    <scope>NUCLEOTIDE SEQUENCE [LARGE SCALE GENOMIC DNA]</scope>
</reference>
<keyword evidence="2" id="KW-0808">Transferase</keyword>
<dbReference type="PATRIC" id="fig|1618986.3.peg.592"/>
<gene>
    <name evidence="6" type="ORF">UY82_C0054G0006</name>
</gene>
<evidence type="ECO:0008006" key="8">
    <source>
        <dbReference type="Google" id="ProtNLM"/>
    </source>
</evidence>
<comment type="caution">
    <text evidence="6">The sequence shown here is derived from an EMBL/GenBank/DDBJ whole genome shotgun (WGS) entry which is preliminary data.</text>
</comment>
<dbReference type="InterPro" id="IPR036554">
    <property type="entry name" value="GHMP_kinase_C_sf"/>
</dbReference>
<dbReference type="Proteomes" id="UP000033865">
    <property type="component" value="Unassembled WGS sequence"/>
</dbReference>
<dbReference type="PANTHER" id="PTHR10457:SF9">
    <property type="entry name" value="D-GLYCERO-ALPHA-D-MANNO-HEPTOSE 7-PHOSPHATE KINASE"/>
    <property type="match status" value="1"/>
</dbReference>
<dbReference type="PIRSF" id="PIRSF036406">
    <property type="entry name" value="Hept_kin"/>
    <property type="match status" value="1"/>
</dbReference>
<dbReference type="Gene3D" id="3.30.230.120">
    <property type="match status" value="1"/>
</dbReference>
<accession>A0A0G1XUX8</accession>
<keyword evidence="1" id="KW-0547">Nucleotide-binding</keyword>
<dbReference type="PRINTS" id="PR00960">
    <property type="entry name" value="LMBPPROTEIN"/>
</dbReference>
<dbReference type="Pfam" id="PF08544">
    <property type="entry name" value="GHMP_kinases_C"/>
    <property type="match status" value="1"/>
</dbReference>
<dbReference type="InterPro" id="IPR014606">
    <property type="entry name" value="Heptose_7-P_kinase"/>
</dbReference>
<keyword evidence="2" id="KW-0418">Kinase</keyword>
<dbReference type="GO" id="GO:0005829">
    <property type="term" value="C:cytosol"/>
    <property type="evidence" value="ECO:0007669"/>
    <property type="project" value="TreeGrafter"/>
</dbReference>
<dbReference type="InterPro" id="IPR006204">
    <property type="entry name" value="GHMP_kinase_N_dom"/>
</dbReference>
<dbReference type="GO" id="GO:0006012">
    <property type="term" value="P:galactose metabolic process"/>
    <property type="evidence" value="ECO:0007669"/>
    <property type="project" value="TreeGrafter"/>
</dbReference>
<evidence type="ECO:0000256" key="3">
    <source>
        <dbReference type="ARBA" id="ARBA00022840"/>
    </source>
</evidence>
<dbReference type="GO" id="GO:0004335">
    <property type="term" value="F:galactokinase activity"/>
    <property type="evidence" value="ECO:0007669"/>
    <property type="project" value="TreeGrafter"/>
</dbReference>
<evidence type="ECO:0000259" key="4">
    <source>
        <dbReference type="Pfam" id="PF00288"/>
    </source>
</evidence>
<evidence type="ECO:0000256" key="2">
    <source>
        <dbReference type="ARBA" id="ARBA00022777"/>
    </source>
</evidence>
<feature type="domain" description="GHMP kinase N-terminal" evidence="4">
    <location>
        <begin position="80"/>
        <end position="164"/>
    </location>
</feature>
<name>A0A0G1XUX8_9BACT</name>
<evidence type="ECO:0000313" key="6">
    <source>
        <dbReference type="EMBL" id="KKW35003.1"/>
    </source>
</evidence>
<evidence type="ECO:0000259" key="5">
    <source>
        <dbReference type="Pfam" id="PF08544"/>
    </source>
</evidence>
<dbReference type="PANTHER" id="PTHR10457">
    <property type="entry name" value="MEVALONATE KINASE/GALACTOKINASE"/>
    <property type="match status" value="1"/>
</dbReference>
<dbReference type="GO" id="GO:0005524">
    <property type="term" value="F:ATP binding"/>
    <property type="evidence" value="ECO:0007669"/>
    <property type="project" value="UniProtKB-KW"/>
</dbReference>
<dbReference type="InterPro" id="IPR001174">
    <property type="entry name" value="HddA/FKP"/>
</dbReference>
<dbReference type="SUPFAM" id="SSF55060">
    <property type="entry name" value="GHMP Kinase, C-terminal domain"/>
    <property type="match status" value="1"/>
</dbReference>
<proteinExistence type="predicted"/>
<dbReference type="InterPro" id="IPR020568">
    <property type="entry name" value="Ribosomal_Su5_D2-typ_SF"/>
</dbReference>
<keyword evidence="3" id="KW-0067">ATP-binding</keyword>
<dbReference type="AlphaFoldDB" id="A0A0G1XUX8"/>